<feature type="transmembrane region" description="Helical" evidence="1">
    <location>
        <begin position="20"/>
        <end position="40"/>
    </location>
</feature>
<dbReference type="GO" id="GO:0003677">
    <property type="term" value="F:DNA binding"/>
    <property type="evidence" value="ECO:0007669"/>
    <property type="project" value="InterPro"/>
</dbReference>
<evidence type="ECO:0000259" key="2">
    <source>
        <dbReference type="Pfam" id="PF02371"/>
    </source>
</evidence>
<dbReference type="PANTHER" id="PTHR33055:SF3">
    <property type="entry name" value="PUTATIVE TRANSPOSASE FOR IS117-RELATED"/>
    <property type="match status" value="1"/>
</dbReference>
<dbReference type="GO" id="GO:0004803">
    <property type="term" value="F:transposase activity"/>
    <property type="evidence" value="ECO:0007669"/>
    <property type="project" value="InterPro"/>
</dbReference>
<dbReference type="GO" id="GO:0006313">
    <property type="term" value="P:DNA transposition"/>
    <property type="evidence" value="ECO:0007669"/>
    <property type="project" value="InterPro"/>
</dbReference>
<dbReference type="Pfam" id="PF02371">
    <property type="entry name" value="Transposase_20"/>
    <property type="match status" value="1"/>
</dbReference>
<organism evidence="3">
    <name type="scientific">Roseihalotalea indica</name>
    <dbReference type="NCBI Taxonomy" id="2867963"/>
    <lineage>
        <taxon>Bacteria</taxon>
        <taxon>Pseudomonadati</taxon>
        <taxon>Bacteroidota</taxon>
        <taxon>Cytophagia</taxon>
        <taxon>Cytophagales</taxon>
        <taxon>Catalimonadaceae</taxon>
        <taxon>Roseihalotalea</taxon>
    </lineage>
</organism>
<reference evidence="3" key="2">
    <citation type="journal article" date="2024" name="Antonie Van Leeuwenhoek">
        <title>Roseihalotalea indica gen. nov., sp. nov., a halophilic Bacteroidetes from mesopelagic Southwest Indian Ocean with higher carbohydrate metabolic potential.</title>
        <authorList>
            <person name="Chen B."/>
            <person name="Zhang M."/>
            <person name="Lin D."/>
            <person name="Ye J."/>
            <person name="Tang K."/>
        </authorList>
    </citation>
    <scope>NUCLEOTIDE SEQUENCE</scope>
    <source>
        <strain evidence="3">TK19036</strain>
    </source>
</reference>
<name>A0AA49GHX5_9BACT</name>
<dbReference type="InterPro" id="IPR047650">
    <property type="entry name" value="Transpos_IS110"/>
</dbReference>
<reference evidence="3" key="1">
    <citation type="journal article" date="2023" name="Comput. Struct. Biotechnol. J.">
        <title>Discovery of a novel marine Bacteroidetes with a rich repertoire of carbohydrate-active enzymes.</title>
        <authorList>
            <person name="Chen B."/>
            <person name="Liu G."/>
            <person name="Chen Q."/>
            <person name="Wang H."/>
            <person name="Liu L."/>
            <person name="Tang K."/>
        </authorList>
    </citation>
    <scope>NUCLEOTIDE SEQUENCE</scope>
    <source>
        <strain evidence="3">TK19036</strain>
    </source>
</reference>
<dbReference type="InterPro" id="IPR003346">
    <property type="entry name" value="Transposase_20"/>
</dbReference>
<keyword evidence="1" id="KW-0472">Membrane</keyword>
<proteinExistence type="predicted"/>
<dbReference type="EMBL" id="CP120682">
    <property type="protein sequence ID" value="WKN34457.1"/>
    <property type="molecule type" value="Genomic_DNA"/>
</dbReference>
<gene>
    <name evidence="3" type="ORF">K4G66_18940</name>
</gene>
<accession>A0AA49GHX5</accession>
<dbReference type="AlphaFoldDB" id="A0AA49GHX5"/>
<evidence type="ECO:0000313" key="3">
    <source>
        <dbReference type="EMBL" id="WKN34457.1"/>
    </source>
</evidence>
<protein>
    <submittedName>
        <fullName evidence="3">IS110 family transposase</fullName>
    </submittedName>
</protein>
<keyword evidence="1" id="KW-0812">Transmembrane</keyword>
<dbReference type="PANTHER" id="PTHR33055">
    <property type="entry name" value="TRANSPOSASE FOR INSERTION SEQUENCE ELEMENT IS1111A"/>
    <property type="match status" value="1"/>
</dbReference>
<feature type="domain" description="Transposase IS116/IS110/IS902 C-terminal" evidence="2">
    <location>
        <begin position="14"/>
        <end position="105"/>
    </location>
</feature>
<evidence type="ECO:0000256" key="1">
    <source>
        <dbReference type="SAM" id="Phobius"/>
    </source>
</evidence>
<sequence>MTIQEDEKMKKHLQLLRSVPGIGLITAAALILATNNFTAFTDSRKFVARRTASYCGTAPFKHQSSTSYQGKTRISQYANKRIKALLTNGANSAIQHDQEIRAYYQRKIEEGKPKMVVINAVRVKLINRAFATVKRGTDFVKLKHYRQVA</sequence>
<keyword evidence="1" id="KW-1133">Transmembrane helix</keyword>